<dbReference type="GO" id="GO:0051604">
    <property type="term" value="P:protein maturation"/>
    <property type="evidence" value="ECO:0007669"/>
    <property type="project" value="Ensembl"/>
</dbReference>
<evidence type="ECO:0000256" key="5">
    <source>
        <dbReference type="ARBA" id="ARBA00022803"/>
    </source>
</evidence>
<dbReference type="InterPro" id="IPR046357">
    <property type="entry name" value="PPIase_dom_sf"/>
</dbReference>
<evidence type="ECO:0000259" key="6">
    <source>
        <dbReference type="Pfam" id="PF23322"/>
    </source>
</evidence>
<dbReference type="Ensembl" id="ENSMSIT00000009428.1">
    <property type="protein sequence ID" value="ENSMSIP00000007407.1"/>
    <property type="gene ID" value="ENSMSIG00000006607.1"/>
</dbReference>
<dbReference type="PANTHER" id="PTHR11242:SF3">
    <property type="entry name" value="AH RECEPTOR-INTERACTING PROTEIN"/>
    <property type="match status" value="1"/>
</dbReference>
<sequence length="332" mass="36871">MADLIARLREDGIQKRVVQEGRGELPDFQDGTKATFHFRTLHSDNEGSVIDDSRTRGKPMELIVGKKFKLPVWETIVCTMREGEIAQFLCDIKHVVLYPLVAKSLRNIAEGKDPLEGQRHCCGIAQMHEHSSLGHADLDALQQNPQPLIFHIEMLKVESPGTYQQDPWAMTDEEKAKAVPVIHQEGNRLYREGQVKEAAAKYYDAIACLKNLQMKVCSEAVVGGAHGGSQGCVRPGLSISTFFAPIHPRSSLAHLTGSSWTCRSHHCYSTIASASWWLRSIMKCWITAPPSSTSMMVSTMPSGSPDWPLPIQRCGHMVLVLSFDISELPTRA</sequence>
<keyword evidence="5" id="KW-0802">TPR repeat</keyword>
<dbReference type="Pfam" id="PF23322">
    <property type="entry name" value="PPIase_AIP"/>
    <property type="match status" value="1"/>
</dbReference>
<organism evidence="7 8">
    <name type="scientific">Mus spicilegus</name>
    <name type="common">Mound-building mouse</name>
    <dbReference type="NCBI Taxonomy" id="10103"/>
    <lineage>
        <taxon>Eukaryota</taxon>
        <taxon>Metazoa</taxon>
        <taxon>Chordata</taxon>
        <taxon>Craniata</taxon>
        <taxon>Vertebrata</taxon>
        <taxon>Euteleostomi</taxon>
        <taxon>Mammalia</taxon>
        <taxon>Eutheria</taxon>
        <taxon>Euarchontoglires</taxon>
        <taxon>Glires</taxon>
        <taxon>Rodentia</taxon>
        <taxon>Myomorpha</taxon>
        <taxon>Muroidea</taxon>
        <taxon>Muridae</taxon>
        <taxon>Murinae</taxon>
        <taxon>Mus</taxon>
        <taxon>Mus</taxon>
    </lineage>
</organism>
<evidence type="ECO:0000256" key="3">
    <source>
        <dbReference type="ARBA" id="ARBA00022553"/>
    </source>
</evidence>
<dbReference type="FunFam" id="3.10.50.40:FF:000018">
    <property type="entry name" value="Aryl-hydrocarbon-interacting protein-like 1"/>
    <property type="match status" value="1"/>
</dbReference>
<dbReference type="GO" id="GO:0003755">
    <property type="term" value="F:peptidyl-prolyl cis-trans isomerase activity"/>
    <property type="evidence" value="ECO:0007669"/>
    <property type="project" value="Ensembl"/>
</dbReference>
<dbReference type="GO" id="GO:0005886">
    <property type="term" value="C:plasma membrane"/>
    <property type="evidence" value="ECO:0007669"/>
    <property type="project" value="Ensembl"/>
</dbReference>
<dbReference type="SUPFAM" id="SSF54534">
    <property type="entry name" value="FKBP-like"/>
    <property type="match status" value="1"/>
</dbReference>
<reference evidence="7" key="2">
    <citation type="submission" date="2025-09" db="UniProtKB">
        <authorList>
            <consortium name="Ensembl"/>
        </authorList>
    </citation>
    <scope>IDENTIFICATION</scope>
</reference>
<name>A0A8C6GKB5_MUSSI</name>
<dbReference type="Gene3D" id="3.10.50.40">
    <property type="match status" value="1"/>
</dbReference>
<dbReference type="Gene3D" id="1.25.40.10">
    <property type="entry name" value="Tetratricopeptide repeat domain"/>
    <property type="match status" value="1"/>
</dbReference>
<feature type="domain" description="AIP/AIPL N-terminal FKBP-type PPIase" evidence="6">
    <location>
        <begin position="28"/>
        <end position="155"/>
    </location>
</feature>
<keyword evidence="8" id="KW-1185">Reference proteome</keyword>
<keyword evidence="2" id="KW-0963">Cytoplasm</keyword>
<dbReference type="PANTHER" id="PTHR11242">
    <property type="entry name" value="ARYL HYDROCARBON RECEPTOR INTERACTING PROTEIN RELATED"/>
    <property type="match status" value="1"/>
</dbReference>
<evidence type="ECO:0000256" key="1">
    <source>
        <dbReference type="ARBA" id="ARBA00004496"/>
    </source>
</evidence>
<dbReference type="InterPro" id="IPR039663">
    <property type="entry name" value="AIP/AIPL1/TTC9"/>
</dbReference>
<dbReference type="GO" id="GO:0006626">
    <property type="term" value="P:protein targeting to mitochondrion"/>
    <property type="evidence" value="ECO:0007669"/>
    <property type="project" value="Ensembl"/>
</dbReference>
<reference evidence="7" key="1">
    <citation type="submission" date="2025-08" db="UniProtKB">
        <authorList>
            <consortium name="Ensembl"/>
        </authorList>
    </citation>
    <scope>IDENTIFICATION</scope>
</reference>
<comment type="subcellular location">
    <subcellularLocation>
        <location evidence="1">Cytoplasm</location>
    </subcellularLocation>
</comment>
<evidence type="ECO:0000313" key="8">
    <source>
        <dbReference type="Proteomes" id="UP000694415"/>
    </source>
</evidence>
<accession>A0A8C6GKB5</accession>
<dbReference type="GO" id="GO:0051082">
    <property type="term" value="F:unfolded protein binding"/>
    <property type="evidence" value="ECO:0007669"/>
    <property type="project" value="Ensembl"/>
</dbReference>
<dbReference type="InterPro" id="IPR056277">
    <property type="entry name" value="PPIase_AIP"/>
</dbReference>
<dbReference type="GO" id="GO:0005829">
    <property type="term" value="C:cytosol"/>
    <property type="evidence" value="ECO:0007669"/>
    <property type="project" value="Ensembl"/>
</dbReference>
<dbReference type="Proteomes" id="UP000694415">
    <property type="component" value="Unplaced"/>
</dbReference>
<evidence type="ECO:0000256" key="4">
    <source>
        <dbReference type="ARBA" id="ARBA00022737"/>
    </source>
</evidence>
<proteinExistence type="predicted"/>
<evidence type="ECO:0000313" key="7">
    <source>
        <dbReference type="Ensembl" id="ENSMSIP00000007407.1"/>
    </source>
</evidence>
<keyword evidence="4" id="KW-0677">Repeat</keyword>
<dbReference type="GO" id="GO:0036004">
    <property type="term" value="F:GAF domain binding"/>
    <property type="evidence" value="ECO:0007669"/>
    <property type="project" value="Ensembl"/>
</dbReference>
<protein>
    <recommendedName>
        <fullName evidence="6">AIP/AIPL N-terminal FKBP-type PPIase domain-containing protein</fullName>
    </recommendedName>
</protein>
<evidence type="ECO:0000256" key="2">
    <source>
        <dbReference type="ARBA" id="ARBA00022490"/>
    </source>
</evidence>
<dbReference type="AlphaFoldDB" id="A0A8C6GKB5"/>
<dbReference type="GeneTree" id="ENSGT00390000001289"/>
<dbReference type="InterPro" id="IPR011990">
    <property type="entry name" value="TPR-like_helical_dom_sf"/>
</dbReference>
<keyword evidence="3" id="KW-0597">Phosphoprotein</keyword>